<dbReference type="InParanoid" id="B3FNR6"/>
<dbReference type="GO" id="GO:0005125">
    <property type="term" value="F:cytokine activity"/>
    <property type="evidence" value="ECO:0000318"/>
    <property type="project" value="GO_Central"/>
</dbReference>
<dbReference type="PROSITE" id="PS51362">
    <property type="entry name" value="TGF_BETA_2"/>
    <property type="match status" value="1"/>
</dbReference>
<dbReference type="PROSITE" id="PS00250">
    <property type="entry name" value="TGF_BETA_1"/>
    <property type="match status" value="1"/>
</dbReference>
<reference evidence="10" key="4">
    <citation type="submission" date="2021-01" db="UniProtKB">
        <authorList>
            <consortium name="EnsemblMetazoa"/>
        </authorList>
    </citation>
    <scope>IDENTIFICATION</scope>
</reference>
<dbReference type="CDD" id="cd13758">
    <property type="entry name" value="TGF_beta_LEFTY1_2"/>
    <property type="match status" value="1"/>
</dbReference>
<dbReference type="InterPro" id="IPR017948">
    <property type="entry name" value="TGFb_CS"/>
</dbReference>
<dbReference type="GO" id="GO:0008083">
    <property type="term" value="F:growth factor activity"/>
    <property type="evidence" value="ECO:0007669"/>
    <property type="project" value="UniProtKB-KW"/>
</dbReference>
<dbReference type="RefSeq" id="NP_001123281.1">
    <property type="nucleotide sequence ID" value="NM_001129809.1"/>
</dbReference>
<dbReference type="PIRSF" id="PIRSF037402">
    <property type="entry name" value="TGFb4"/>
    <property type="match status" value="1"/>
</dbReference>
<dbReference type="GeneID" id="577374"/>
<dbReference type="GO" id="GO:0009948">
    <property type="term" value="P:anterior/posterior axis specification"/>
    <property type="evidence" value="ECO:0000318"/>
    <property type="project" value="GO_Central"/>
</dbReference>
<dbReference type="InterPro" id="IPR001111">
    <property type="entry name" value="TGF-b_propeptide"/>
</dbReference>
<feature type="domain" description="TGF-beta family profile" evidence="8">
    <location>
        <begin position="269"/>
        <end position="398"/>
    </location>
</feature>
<keyword evidence="5" id="KW-1015">Disulfide bond</keyword>
<feature type="chain" id="PRO_5033971495" evidence="7">
    <location>
        <begin position="24"/>
        <end position="399"/>
    </location>
</feature>
<evidence type="ECO:0000256" key="5">
    <source>
        <dbReference type="ARBA" id="ARBA00023157"/>
    </source>
</evidence>
<dbReference type="AlphaFoldDB" id="B3FNR6"/>
<proteinExistence type="evidence at transcript level"/>
<evidence type="ECO:0000256" key="3">
    <source>
        <dbReference type="ARBA" id="ARBA00022525"/>
    </source>
</evidence>
<keyword evidence="11" id="KW-1185">Reference proteome</keyword>
<evidence type="ECO:0000256" key="6">
    <source>
        <dbReference type="RuleBase" id="RU000354"/>
    </source>
</evidence>
<name>B3FNR6_STRPU</name>
<dbReference type="Gene3D" id="2.10.90.10">
    <property type="entry name" value="Cystine-knot cytokines"/>
    <property type="match status" value="1"/>
</dbReference>
<dbReference type="OMA" id="RCCRIPK"/>
<keyword evidence="3" id="KW-0964">Secreted</keyword>
<keyword evidence="4 6" id="KW-0339">Growth factor</keyword>
<protein>
    <submittedName>
        <fullName evidence="9">Lefty</fullName>
    </submittedName>
</protein>
<evidence type="ECO:0000256" key="4">
    <source>
        <dbReference type="ARBA" id="ARBA00023030"/>
    </source>
</evidence>
<evidence type="ECO:0000259" key="8">
    <source>
        <dbReference type="PROSITE" id="PS51362"/>
    </source>
</evidence>
<comment type="subcellular location">
    <subcellularLocation>
        <location evidence="1">Secreted</location>
    </subcellularLocation>
</comment>
<dbReference type="InterPro" id="IPR015615">
    <property type="entry name" value="TGF-beta-rel"/>
</dbReference>
<dbReference type="GO" id="GO:0005160">
    <property type="term" value="F:transforming growth factor beta receptor binding"/>
    <property type="evidence" value="ECO:0007669"/>
    <property type="project" value="InterPro"/>
</dbReference>
<comment type="similarity">
    <text evidence="2 6">Belongs to the TGF-beta family.</text>
</comment>
<dbReference type="EMBL" id="EU307282">
    <property type="protein sequence ID" value="ACA04466.1"/>
    <property type="molecule type" value="mRNA"/>
</dbReference>
<evidence type="ECO:0000313" key="11">
    <source>
        <dbReference type="Proteomes" id="UP000007110"/>
    </source>
</evidence>
<accession>B3FNR6</accession>
<dbReference type="Proteomes" id="UP000007110">
    <property type="component" value="Unassembled WGS sequence"/>
</dbReference>
<dbReference type="PANTHER" id="PTHR11848">
    <property type="entry name" value="TGF-BETA FAMILY"/>
    <property type="match status" value="1"/>
</dbReference>
<feature type="signal peptide" evidence="7">
    <location>
        <begin position="1"/>
        <end position="23"/>
    </location>
</feature>
<dbReference type="PANTHER" id="PTHR11848:SF226">
    <property type="entry name" value="LEFT-RIGHT DETERMINATION FACTOR"/>
    <property type="match status" value="1"/>
</dbReference>
<dbReference type="InterPro" id="IPR003942">
    <property type="entry name" value="LRDF"/>
</dbReference>
<dbReference type="Pfam" id="PF00688">
    <property type="entry name" value="TGFb_propeptide"/>
    <property type="match status" value="1"/>
</dbReference>
<dbReference type="GO" id="GO:0005615">
    <property type="term" value="C:extracellular space"/>
    <property type="evidence" value="ECO:0000318"/>
    <property type="project" value="GO_Central"/>
</dbReference>
<dbReference type="SMART" id="SM00204">
    <property type="entry name" value="TGFB"/>
    <property type="match status" value="1"/>
</dbReference>
<evidence type="ECO:0000256" key="2">
    <source>
        <dbReference type="ARBA" id="ARBA00006656"/>
    </source>
</evidence>
<reference evidence="11" key="3">
    <citation type="submission" date="2015-02" db="EMBL/GenBank/DDBJ databases">
        <title>Genome sequencing for Strongylocentrotus purpuratus.</title>
        <authorList>
            <person name="Murali S."/>
            <person name="Liu Y."/>
            <person name="Vee V."/>
            <person name="English A."/>
            <person name="Wang M."/>
            <person name="Skinner E."/>
            <person name="Han Y."/>
            <person name="Muzny D.M."/>
            <person name="Worley K.C."/>
            <person name="Gibbs R.A."/>
        </authorList>
    </citation>
    <scope>NUCLEOTIDE SEQUENCE</scope>
</reference>
<dbReference type="SUPFAM" id="SSF57501">
    <property type="entry name" value="Cystine-knot cytokines"/>
    <property type="match status" value="1"/>
</dbReference>
<keyword evidence="7" id="KW-0732">Signal</keyword>
<dbReference type="InterPro" id="IPR029034">
    <property type="entry name" value="Cystine-knot_cytokine"/>
</dbReference>
<dbReference type="Gene3D" id="2.60.120.970">
    <property type="match status" value="1"/>
</dbReference>
<dbReference type="GO" id="GO:0030509">
    <property type="term" value="P:BMP signaling pathway"/>
    <property type="evidence" value="ECO:0000318"/>
    <property type="project" value="GO_Central"/>
</dbReference>
<dbReference type="HOGENOM" id="CLU_064098_0_0_1"/>
<dbReference type="Pfam" id="PF00019">
    <property type="entry name" value="TGF_beta"/>
    <property type="match status" value="1"/>
</dbReference>
<sequence>MELSLGAPVFVALLVVLIGITAGAPLDGDLNLQMDILDKIGVTNPWNFPSVDASTITVPDHLRFQYESLHRQHRVRRSYITKGIHKNEEIYGEVSFSESNRQLFTFDISSIPEGSEVIMAELKVYKERPNHSIFKPEGEDGETHVVNHGHVHSALVSVNQLTNEEIDLDSDPSDLAAEVVNQHNGMKTNTIDQREVNLNGSGWKVFDVTNTIQTWVADPDSNLGVAFNIDPIERSHHARQVADEMVFATDFYPDSPNSPDSRPVLIIYTTKFAPSDEPNECQYEGEEEHRCCRRRKYVDFRDLSWTSRWIIEPAGFEAFDCYGPCHNLRSRHIRDIFRLPFYGGSPSGLPSRSGGHRTCGVSRSSALPMMYLSATESGAVELKVEEIPNMIVEDCSCLL</sequence>
<dbReference type="FunFam" id="2.10.90.10:FF:000047">
    <property type="entry name" value="Left-right determination factor"/>
    <property type="match status" value="1"/>
</dbReference>
<dbReference type="OrthoDB" id="10019514at2759"/>
<evidence type="ECO:0000313" key="10">
    <source>
        <dbReference type="EnsemblMetazoa" id="NP_001123281"/>
    </source>
</evidence>
<dbReference type="NCBIfam" id="NF033679">
    <property type="entry name" value="DNRLRE_dom"/>
    <property type="match status" value="1"/>
</dbReference>
<reference evidence="9" key="1">
    <citation type="submission" date="2007-11" db="EMBL/GenBank/DDBJ databases">
        <authorList>
            <person name="Su Y.-H."/>
        </authorList>
    </citation>
    <scope>NUCLEOTIDE SEQUENCE</scope>
</reference>
<dbReference type="EnsemblMetazoa" id="NM_001129809">
    <property type="protein sequence ID" value="NP_001123281"/>
    <property type="gene ID" value="LOC577374"/>
</dbReference>
<dbReference type="InterPro" id="IPR001839">
    <property type="entry name" value="TGF-b_C"/>
</dbReference>
<evidence type="ECO:0000313" key="9">
    <source>
        <dbReference type="EMBL" id="ACA04466.1"/>
    </source>
</evidence>
<dbReference type="KEGG" id="spu:577374"/>
<evidence type="ECO:0000256" key="7">
    <source>
        <dbReference type="SAM" id="SignalP"/>
    </source>
</evidence>
<organism evidence="9">
    <name type="scientific">Strongylocentrotus purpuratus</name>
    <name type="common">Purple sea urchin</name>
    <dbReference type="NCBI Taxonomy" id="7668"/>
    <lineage>
        <taxon>Eukaryota</taxon>
        <taxon>Metazoa</taxon>
        <taxon>Echinodermata</taxon>
        <taxon>Eleutherozoa</taxon>
        <taxon>Echinozoa</taxon>
        <taxon>Echinoidea</taxon>
        <taxon>Euechinoidea</taxon>
        <taxon>Echinacea</taxon>
        <taxon>Camarodonta</taxon>
        <taxon>Echinidea</taxon>
        <taxon>Strongylocentrotidae</taxon>
        <taxon>Strongylocentrotus</taxon>
    </lineage>
</organism>
<reference evidence="9" key="2">
    <citation type="journal article" date="2009" name="Dev. Biol.">
        <title>A perturbation model of the gene regulatory network for oral and aboral ectoderm specification in the sea urchin embryo.</title>
        <authorList>
            <person name="Su Y.H."/>
            <person name="Li E."/>
            <person name="Geiss G.K."/>
            <person name="Longabaugh W.J."/>
            <person name="Kramer A."/>
            <person name="Davidson E.H."/>
        </authorList>
    </citation>
    <scope>NUCLEOTIDE SEQUENCE</scope>
</reference>
<evidence type="ECO:0000256" key="1">
    <source>
        <dbReference type="ARBA" id="ARBA00004613"/>
    </source>
</evidence>